<dbReference type="Gene3D" id="2.40.30.30">
    <property type="entry name" value="Riboflavin kinase-like"/>
    <property type="match status" value="1"/>
</dbReference>
<evidence type="ECO:0000256" key="5">
    <source>
        <dbReference type="ARBA" id="ARBA00022643"/>
    </source>
</evidence>
<dbReference type="Proteomes" id="UP001319045">
    <property type="component" value="Chromosome"/>
</dbReference>
<dbReference type="EC" id="2.7.7.2" evidence="15"/>
<dbReference type="Gene3D" id="3.40.50.620">
    <property type="entry name" value="HUPs"/>
    <property type="match status" value="1"/>
</dbReference>
<dbReference type="NCBIfam" id="TIGR00083">
    <property type="entry name" value="ribF"/>
    <property type="match status" value="1"/>
</dbReference>
<dbReference type="Pfam" id="PF01687">
    <property type="entry name" value="Flavokinase"/>
    <property type="match status" value="1"/>
</dbReference>
<comment type="catalytic activity">
    <reaction evidence="14 15">
        <text>FMN + ATP + H(+) = FAD + diphosphate</text>
        <dbReference type="Rhea" id="RHEA:17237"/>
        <dbReference type="ChEBI" id="CHEBI:15378"/>
        <dbReference type="ChEBI" id="CHEBI:30616"/>
        <dbReference type="ChEBI" id="CHEBI:33019"/>
        <dbReference type="ChEBI" id="CHEBI:57692"/>
        <dbReference type="ChEBI" id="CHEBI:58210"/>
        <dbReference type="EC" id="2.7.7.2"/>
    </reaction>
</comment>
<evidence type="ECO:0000256" key="13">
    <source>
        <dbReference type="ARBA" id="ARBA00047880"/>
    </source>
</evidence>
<evidence type="ECO:0000256" key="15">
    <source>
        <dbReference type="PIRNR" id="PIRNR004491"/>
    </source>
</evidence>
<dbReference type="InterPro" id="IPR002606">
    <property type="entry name" value="Riboflavin_kinase_bac"/>
</dbReference>
<comment type="catalytic activity">
    <reaction evidence="13 15">
        <text>riboflavin + ATP = FMN + ADP + H(+)</text>
        <dbReference type="Rhea" id="RHEA:14357"/>
        <dbReference type="ChEBI" id="CHEBI:15378"/>
        <dbReference type="ChEBI" id="CHEBI:30616"/>
        <dbReference type="ChEBI" id="CHEBI:57986"/>
        <dbReference type="ChEBI" id="CHEBI:58210"/>
        <dbReference type="ChEBI" id="CHEBI:456216"/>
        <dbReference type="EC" id="2.7.1.26"/>
    </reaction>
</comment>
<dbReference type="SUPFAM" id="SSF82114">
    <property type="entry name" value="Riboflavin kinase-like"/>
    <property type="match status" value="1"/>
</dbReference>
<evidence type="ECO:0000256" key="6">
    <source>
        <dbReference type="ARBA" id="ARBA00022679"/>
    </source>
</evidence>
<keyword evidence="5 15" id="KW-0288">FMN</keyword>
<evidence type="ECO:0000256" key="9">
    <source>
        <dbReference type="ARBA" id="ARBA00022777"/>
    </source>
</evidence>
<keyword evidence="7 15" id="KW-0548">Nucleotidyltransferase</keyword>
<dbReference type="InterPro" id="IPR015865">
    <property type="entry name" value="Riboflavin_kinase_bac/euk"/>
</dbReference>
<protein>
    <recommendedName>
        <fullName evidence="15">Riboflavin biosynthesis protein</fullName>
    </recommendedName>
    <domain>
        <recommendedName>
            <fullName evidence="15">Riboflavin kinase</fullName>
            <ecNumber evidence="15">2.7.1.26</ecNumber>
        </recommendedName>
        <alternativeName>
            <fullName evidence="15">Flavokinase</fullName>
        </alternativeName>
    </domain>
    <domain>
        <recommendedName>
            <fullName evidence="15">FMN adenylyltransferase</fullName>
            <ecNumber evidence="15">2.7.7.2</ecNumber>
        </recommendedName>
        <alternativeName>
            <fullName evidence="15">FAD pyrophosphorylase</fullName>
        </alternativeName>
        <alternativeName>
            <fullName evidence="15">FAD synthase</fullName>
        </alternativeName>
    </domain>
</protein>
<evidence type="ECO:0000256" key="3">
    <source>
        <dbReference type="ARBA" id="ARBA00005201"/>
    </source>
</evidence>
<accession>A0ABM7NXT0</accession>
<dbReference type="NCBIfam" id="NF004162">
    <property type="entry name" value="PRK05627.1-5"/>
    <property type="match status" value="1"/>
</dbReference>
<evidence type="ECO:0000256" key="12">
    <source>
        <dbReference type="ARBA" id="ARBA00023268"/>
    </source>
</evidence>
<dbReference type="CDD" id="cd02064">
    <property type="entry name" value="FAD_synthetase_N"/>
    <property type="match status" value="1"/>
</dbReference>
<dbReference type="PANTHER" id="PTHR22749">
    <property type="entry name" value="RIBOFLAVIN KINASE/FMN ADENYLYLTRANSFERASE"/>
    <property type="match status" value="1"/>
</dbReference>
<evidence type="ECO:0000256" key="2">
    <source>
        <dbReference type="ARBA" id="ARBA00004726"/>
    </source>
</evidence>
<keyword evidence="11 15" id="KW-0067">ATP-binding</keyword>
<dbReference type="RefSeq" id="WP_207155486.1">
    <property type="nucleotide sequence ID" value="NZ_AP024484.1"/>
</dbReference>
<dbReference type="InterPro" id="IPR015864">
    <property type="entry name" value="FAD_synthase"/>
</dbReference>
<gene>
    <name evidence="17" type="ORF">prwr041_12290</name>
</gene>
<evidence type="ECO:0000313" key="18">
    <source>
        <dbReference type="Proteomes" id="UP001319045"/>
    </source>
</evidence>
<dbReference type="PANTHER" id="PTHR22749:SF6">
    <property type="entry name" value="RIBOFLAVIN KINASE"/>
    <property type="match status" value="1"/>
</dbReference>
<keyword evidence="18" id="KW-1185">Reference proteome</keyword>
<dbReference type="InterPro" id="IPR014729">
    <property type="entry name" value="Rossmann-like_a/b/a_fold"/>
</dbReference>
<dbReference type="EMBL" id="AP024484">
    <property type="protein sequence ID" value="BCS85336.1"/>
    <property type="molecule type" value="Genomic_DNA"/>
</dbReference>
<dbReference type="EC" id="2.7.1.26" evidence="15"/>
<sequence>MKIIKLNRETSNLAPCVATIGFFDGVHKGHRFLINHVIQEAADSGLQSAVITFDRHPREVLQSDYIPQMLSGFDRKMSLLADTSVDNGVVVHFDKEMASLSSYEFMRDVLRDQLNVKKLVIGYDNRFGHNRDEGFDDYVRYGKELGIEVIHNQAFVLNGVNVSSSVIRSLLKDGEVEMAEMCLGYYYTIVGKVVHGYKQGRKMGFPTANLDMTDSRQLVPAPGVYAVKVRIDGEDECRNGMMNIGRRPTFGGDDISLETNIFDFAADIYDKIMSVSFIHRIREERKFNNAIELAGQLKDDRRLVEEQFLKED</sequence>
<feature type="domain" description="Riboflavin kinase" evidence="16">
    <location>
        <begin position="182"/>
        <end position="309"/>
    </location>
</feature>
<proteinExistence type="inferred from homology"/>
<evidence type="ECO:0000259" key="16">
    <source>
        <dbReference type="SMART" id="SM00904"/>
    </source>
</evidence>
<dbReference type="InterPro" id="IPR023465">
    <property type="entry name" value="Riboflavin_kinase_dom_sf"/>
</dbReference>
<keyword evidence="9 15" id="KW-0418">Kinase</keyword>
<evidence type="ECO:0000256" key="8">
    <source>
        <dbReference type="ARBA" id="ARBA00022741"/>
    </source>
</evidence>
<evidence type="ECO:0000256" key="1">
    <source>
        <dbReference type="ARBA" id="ARBA00002121"/>
    </source>
</evidence>
<comment type="similarity">
    <text evidence="15">Belongs to the ribF family.</text>
</comment>
<keyword evidence="12" id="KW-0511">Multifunctional enzyme</keyword>
<dbReference type="InterPro" id="IPR023468">
    <property type="entry name" value="Riboflavin_kinase"/>
</dbReference>
<keyword evidence="6 15" id="KW-0808">Transferase</keyword>
<evidence type="ECO:0000256" key="10">
    <source>
        <dbReference type="ARBA" id="ARBA00022827"/>
    </source>
</evidence>
<evidence type="ECO:0000313" key="17">
    <source>
        <dbReference type="EMBL" id="BCS85336.1"/>
    </source>
</evidence>
<comment type="function">
    <text evidence="1">Catalyzes the phosphorylation of riboflavin to FMN followed by the adenylation of FMN to FAD.</text>
</comment>
<comment type="pathway">
    <text evidence="2 15">Cofactor biosynthesis; FAD biosynthesis; FAD from FMN: step 1/1.</text>
</comment>
<dbReference type="SMART" id="SM00904">
    <property type="entry name" value="Flavokinase"/>
    <property type="match status" value="1"/>
</dbReference>
<comment type="pathway">
    <text evidence="3 15">Cofactor biosynthesis; FMN biosynthesis; FMN from riboflavin (ATP route): step 1/1.</text>
</comment>
<evidence type="ECO:0000256" key="4">
    <source>
        <dbReference type="ARBA" id="ARBA00022630"/>
    </source>
</evidence>
<name>A0ABM7NXT0_9BACT</name>
<dbReference type="SUPFAM" id="SSF52374">
    <property type="entry name" value="Nucleotidylyl transferase"/>
    <property type="match status" value="1"/>
</dbReference>
<evidence type="ECO:0000256" key="11">
    <source>
        <dbReference type="ARBA" id="ARBA00022840"/>
    </source>
</evidence>
<dbReference type="Pfam" id="PF06574">
    <property type="entry name" value="FAD_syn"/>
    <property type="match status" value="1"/>
</dbReference>
<keyword evidence="8 15" id="KW-0547">Nucleotide-binding</keyword>
<keyword evidence="10 15" id="KW-0274">FAD</keyword>
<evidence type="ECO:0000256" key="14">
    <source>
        <dbReference type="ARBA" id="ARBA00049494"/>
    </source>
</evidence>
<keyword evidence="4 15" id="KW-0285">Flavoprotein</keyword>
<dbReference type="PIRSF" id="PIRSF004491">
    <property type="entry name" value="FAD_Synth"/>
    <property type="match status" value="1"/>
</dbReference>
<organism evidence="17 18">
    <name type="scientific">Prevotella herbatica</name>
    <dbReference type="NCBI Taxonomy" id="2801997"/>
    <lineage>
        <taxon>Bacteria</taxon>
        <taxon>Pseudomonadati</taxon>
        <taxon>Bacteroidota</taxon>
        <taxon>Bacteroidia</taxon>
        <taxon>Bacteroidales</taxon>
        <taxon>Prevotellaceae</taxon>
        <taxon>Prevotella</taxon>
    </lineage>
</organism>
<evidence type="ECO:0000256" key="7">
    <source>
        <dbReference type="ARBA" id="ARBA00022695"/>
    </source>
</evidence>
<reference evidence="17 18" key="1">
    <citation type="journal article" date="2022" name="Int. J. Syst. Evol. Microbiol.">
        <title>Prevotella herbatica sp. nov., a plant polysaccharide-decomposing anaerobic bacterium isolated from a methanogenic reactor.</title>
        <authorList>
            <person name="Uek A."/>
            <person name="Tonouchi A."/>
            <person name="Kaku N."/>
            <person name="Ueki K."/>
        </authorList>
    </citation>
    <scope>NUCLEOTIDE SEQUENCE [LARGE SCALE GENOMIC DNA]</scope>
    <source>
        <strain evidence="17 18">WR041</strain>
    </source>
</reference>